<keyword evidence="4 6" id="KW-0472">Membrane</keyword>
<feature type="compositionally biased region" description="Low complexity" evidence="5">
    <location>
        <begin position="28"/>
        <end position="43"/>
    </location>
</feature>
<feature type="compositionally biased region" description="Basic residues" evidence="5">
    <location>
        <begin position="190"/>
        <end position="200"/>
    </location>
</feature>
<dbReference type="EMBL" id="JABWAB010000007">
    <property type="protein sequence ID" value="KAF6047197.1"/>
    <property type="molecule type" value="Genomic_DNA"/>
</dbReference>
<dbReference type="InterPro" id="IPR027469">
    <property type="entry name" value="Cation_efflux_TMD_sf"/>
</dbReference>
<feature type="region of interest" description="Disordered" evidence="5">
    <location>
        <begin position="160"/>
        <end position="232"/>
    </location>
</feature>
<keyword evidence="3 6" id="KW-1133">Transmembrane helix</keyword>
<evidence type="ECO:0000256" key="6">
    <source>
        <dbReference type="SAM" id="Phobius"/>
    </source>
</evidence>
<dbReference type="Gene3D" id="1.20.1510.10">
    <property type="entry name" value="Cation efflux protein transmembrane domain"/>
    <property type="match status" value="1"/>
</dbReference>
<feature type="compositionally biased region" description="Polar residues" evidence="5">
    <location>
        <begin position="201"/>
        <end position="231"/>
    </location>
</feature>
<feature type="transmembrane region" description="Helical" evidence="6">
    <location>
        <begin position="522"/>
        <end position="546"/>
    </location>
</feature>
<feature type="transmembrane region" description="Helical" evidence="6">
    <location>
        <begin position="320"/>
        <end position="341"/>
    </location>
</feature>
<feature type="transmembrane region" description="Helical" evidence="6">
    <location>
        <begin position="292"/>
        <end position="314"/>
    </location>
</feature>
<feature type="transmembrane region" description="Helical" evidence="6">
    <location>
        <begin position="423"/>
        <end position="442"/>
    </location>
</feature>
<feature type="compositionally biased region" description="Basic and acidic residues" evidence="5">
    <location>
        <begin position="47"/>
        <end position="58"/>
    </location>
</feature>
<evidence type="ECO:0000313" key="7">
    <source>
        <dbReference type="EMBL" id="KAF6047197.1"/>
    </source>
</evidence>
<feature type="transmembrane region" description="Helical" evidence="6">
    <location>
        <begin position="487"/>
        <end position="506"/>
    </location>
</feature>
<evidence type="ECO:0000256" key="3">
    <source>
        <dbReference type="ARBA" id="ARBA00022989"/>
    </source>
</evidence>
<gene>
    <name evidence="7" type="ORF">FOB60_004733</name>
</gene>
<evidence type="ECO:0000256" key="5">
    <source>
        <dbReference type="SAM" id="MobiDB-lite"/>
    </source>
</evidence>
<feature type="compositionally biased region" description="Low complexity" evidence="5">
    <location>
        <begin position="89"/>
        <end position="110"/>
    </location>
</feature>
<comment type="caution">
    <text evidence="7">The sequence shown here is derived from an EMBL/GenBank/DDBJ whole genome shotgun (WGS) entry which is preliminary data.</text>
</comment>
<comment type="subcellular location">
    <subcellularLocation>
        <location evidence="1">Membrane</location>
        <topology evidence="1">Multi-pass membrane protein</topology>
    </subcellularLocation>
</comment>
<feature type="compositionally biased region" description="Polar residues" evidence="5">
    <location>
        <begin position="160"/>
        <end position="175"/>
    </location>
</feature>
<sequence length="644" mass="73033">MSRKHEVEEVYSVASEEDIYAHPQEIPTIIESNQSESSIETQTNDGVRQDNHQDKAKDLSFLASANFSTDSINDSPQDHTFQFGNTQMSPSPRRYSNSSLSKSPRLSYPSQQQSKSRPLSAFLLDSGNSISEDGNLLPFENSPRSRDSFSFGLNSNYSPSFQDRGFQSQSNYTLNTHPPSPTRSTSPVRNNRHYRSKSPVRRSTSPKKSNPFNFQPQEVMLSNNGPSQSLQVKPAHRKGHKYKHSSVSMNLFQEPPPMSANEQQLKAIPDSYPVPNYKEALSSVTKQQKSKLVWALGHFSLSIVIFVIGFRYGFGSLATLAHLVFYDSLGSLFIVLVDIMSNFEVWNSSSIAYPFGLERIEVLVGFALSASLLMLSFDLFSHFFEEFILSLMSDDDHSDHEHLSHRVHDGHGNASTNLLPYEMVLIISLAVSLVSSHFILAYDRINEMMTSGESTHTKNHDTTIFVHAPAFTLRQRFLRILETWRNYPTHMITVTYASFLIVLPLIPETFVKELAYDINKCATILVACLLFYNGWILVKLLGGILLCSFPHSNYEYTVLKSKIKQGVLSLDCFKEGFSIDKLFITKFNYQLYVIGVSINMKGADSDEEVRMRFEVNRIIRNEMQLLEDCGRVNTLEVTIDINRF</sequence>
<accession>A0A8X7TAX2</accession>
<feature type="transmembrane region" description="Helical" evidence="6">
    <location>
        <begin position="362"/>
        <end position="384"/>
    </location>
</feature>
<dbReference type="AlphaFoldDB" id="A0A8X7TAX2"/>
<protein>
    <submittedName>
        <fullName evidence="7">Cation efflux family protein</fullName>
    </submittedName>
</protein>
<feature type="region of interest" description="Disordered" evidence="5">
    <location>
        <begin position="1"/>
        <end position="118"/>
    </location>
</feature>
<organism evidence="7 8">
    <name type="scientific">Candida parapsilosis</name>
    <name type="common">Yeast</name>
    <dbReference type="NCBI Taxonomy" id="5480"/>
    <lineage>
        <taxon>Eukaryota</taxon>
        <taxon>Fungi</taxon>
        <taxon>Dikarya</taxon>
        <taxon>Ascomycota</taxon>
        <taxon>Saccharomycotina</taxon>
        <taxon>Pichiomycetes</taxon>
        <taxon>Debaryomycetaceae</taxon>
        <taxon>Candida/Lodderomyces clade</taxon>
        <taxon>Candida</taxon>
    </lineage>
</organism>
<feature type="compositionally biased region" description="Polar residues" evidence="5">
    <location>
        <begin position="63"/>
        <end position="88"/>
    </location>
</feature>
<proteinExistence type="predicted"/>
<name>A0A8X7TAX2_CANPA</name>
<evidence type="ECO:0000313" key="8">
    <source>
        <dbReference type="Proteomes" id="UP000590412"/>
    </source>
</evidence>
<evidence type="ECO:0000256" key="1">
    <source>
        <dbReference type="ARBA" id="ARBA00004141"/>
    </source>
</evidence>
<evidence type="ECO:0000256" key="2">
    <source>
        <dbReference type="ARBA" id="ARBA00022692"/>
    </source>
</evidence>
<evidence type="ECO:0000256" key="4">
    <source>
        <dbReference type="ARBA" id="ARBA00023136"/>
    </source>
</evidence>
<reference evidence="7" key="1">
    <citation type="submission" date="2020-03" db="EMBL/GenBank/DDBJ databases">
        <title>FDA dAtabase for Regulatory Grade micrObial Sequences (FDA-ARGOS): Supporting development and validation of Infectious Disease Dx tests.</title>
        <authorList>
            <person name="Campos J."/>
            <person name="Goldberg B."/>
            <person name="Tallon L."/>
            <person name="Sadzewicz L."/>
            <person name="Vavikolanu K."/>
            <person name="Mehta A."/>
            <person name="Aluvathingal J."/>
            <person name="Nadendla S."/>
            <person name="Nandy P."/>
            <person name="Geyer C."/>
            <person name="Yan Y."/>
            <person name="Sichtig H."/>
        </authorList>
    </citation>
    <scope>NUCLEOTIDE SEQUENCE [LARGE SCALE GENOMIC DNA]</scope>
    <source>
        <strain evidence="7">FDAARGOS_652</strain>
    </source>
</reference>
<keyword evidence="2 6" id="KW-0812">Transmembrane</keyword>
<dbReference type="Proteomes" id="UP000590412">
    <property type="component" value="Unassembled WGS sequence"/>
</dbReference>
<dbReference type="GO" id="GO:0016020">
    <property type="term" value="C:membrane"/>
    <property type="evidence" value="ECO:0007669"/>
    <property type="project" value="UniProtKB-SubCell"/>
</dbReference>